<feature type="domain" description="Galactosyltransferase C-terminal" evidence="3">
    <location>
        <begin position="140"/>
        <end position="176"/>
    </location>
</feature>
<dbReference type="GO" id="GO:0016757">
    <property type="term" value="F:glycosyltransferase activity"/>
    <property type="evidence" value="ECO:0007669"/>
    <property type="project" value="UniProtKB-KW"/>
</dbReference>
<evidence type="ECO:0000259" key="2">
    <source>
        <dbReference type="Pfam" id="PF00535"/>
    </source>
</evidence>
<dbReference type="InterPro" id="IPR001173">
    <property type="entry name" value="Glyco_trans_2-like"/>
</dbReference>
<dbReference type="InterPro" id="IPR027791">
    <property type="entry name" value="Galactosyl_T_C"/>
</dbReference>
<dbReference type="Pfam" id="PF02709">
    <property type="entry name" value="Glyco_transf_7C"/>
    <property type="match status" value="1"/>
</dbReference>
<keyword evidence="4" id="KW-0328">Glycosyltransferase</keyword>
<evidence type="ECO:0000259" key="3">
    <source>
        <dbReference type="Pfam" id="PF02709"/>
    </source>
</evidence>
<dbReference type="Gene3D" id="3.90.550.10">
    <property type="entry name" value="Spore Coat Polysaccharide Biosynthesis Protein SpsA, Chain A"/>
    <property type="match status" value="1"/>
</dbReference>
<dbReference type="CDD" id="cd00761">
    <property type="entry name" value="Glyco_tranf_GTA_type"/>
    <property type="match status" value="1"/>
</dbReference>
<dbReference type="AlphaFoldDB" id="A0A1T4RB99"/>
<dbReference type="STRING" id="634771.SAMN04488128_1021003"/>
<feature type="domain" description="Glycosyltransferase 2-like" evidence="2">
    <location>
        <begin position="7"/>
        <end position="103"/>
    </location>
</feature>
<evidence type="ECO:0000256" key="1">
    <source>
        <dbReference type="ARBA" id="ARBA00022679"/>
    </source>
</evidence>
<dbReference type="EMBL" id="FUWZ01000002">
    <property type="protein sequence ID" value="SKA13304.1"/>
    <property type="molecule type" value="Genomic_DNA"/>
</dbReference>
<organism evidence="4 5">
    <name type="scientific">Chitinophaga eiseniae</name>
    <dbReference type="NCBI Taxonomy" id="634771"/>
    <lineage>
        <taxon>Bacteria</taxon>
        <taxon>Pseudomonadati</taxon>
        <taxon>Bacteroidota</taxon>
        <taxon>Chitinophagia</taxon>
        <taxon>Chitinophagales</taxon>
        <taxon>Chitinophagaceae</taxon>
        <taxon>Chitinophaga</taxon>
    </lineage>
</organism>
<accession>A0A1T4RB99</accession>
<name>A0A1T4RB99_9BACT</name>
<dbReference type="Pfam" id="PF00535">
    <property type="entry name" value="Glycos_transf_2"/>
    <property type="match status" value="1"/>
</dbReference>
<keyword evidence="1 4" id="KW-0808">Transferase</keyword>
<dbReference type="SUPFAM" id="SSF53448">
    <property type="entry name" value="Nucleotide-diphospho-sugar transferases"/>
    <property type="match status" value="1"/>
</dbReference>
<keyword evidence="5" id="KW-1185">Reference proteome</keyword>
<gene>
    <name evidence="4" type="ORF">SAMN04488128_1021003</name>
</gene>
<dbReference type="Proteomes" id="UP000190367">
    <property type="component" value="Unassembled WGS sequence"/>
</dbReference>
<dbReference type="InterPro" id="IPR029044">
    <property type="entry name" value="Nucleotide-diphossugar_trans"/>
</dbReference>
<evidence type="ECO:0000313" key="5">
    <source>
        <dbReference type="Proteomes" id="UP000190367"/>
    </source>
</evidence>
<proteinExistence type="predicted"/>
<reference evidence="5" key="1">
    <citation type="submission" date="2017-02" db="EMBL/GenBank/DDBJ databases">
        <authorList>
            <person name="Varghese N."/>
            <person name="Submissions S."/>
        </authorList>
    </citation>
    <scope>NUCLEOTIDE SEQUENCE [LARGE SCALE GENOMIC DNA]</scope>
    <source>
        <strain evidence="5">DSM 22224</strain>
    </source>
</reference>
<protein>
    <submittedName>
        <fullName evidence="4">N-terminal domain of galactosyltransferase</fullName>
    </submittedName>
</protein>
<sequence length="355" mass="41285">MLQHRISCCTVCMNRTMHLKETLLRNIQDNAGYQPLEFVLLNYGSADDLHEWVQQTLGAYIESGMLVYYHNPEPTYFHMSHAKNMAFRLASGDILCSVDADNYTGAGFAAYVNRVFNEETSAFLSPAGIGPGKKWWDVQGRVCLRKEDFRRLHGYDERVMDYGYEDQDFKSRLAGLGRKKVVIRDPAYLQAIRHDDTMRVASGFTTARMKDLLVGHYCEQTSEVICLQNDYTFERFFIDRDLLHYESTQEDILPKRRYAGTYQVRENDIRLYKENGSTYLQLTPQDEDTLLTADNRLFHRVTSPVLLNKFLLQRAIYLGRKIFFRNRKKPSCVNPEGYGRGKVYRNFSTDMLLLA</sequence>
<evidence type="ECO:0000313" key="4">
    <source>
        <dbReference type="EMBL" id="SKA13304.1"/>
    </source>
</evidence>